<evidence type="ECO:0000256" key="5">
    <source>
        <dbReference type="PROSITE-ProRule" id="PRU00169"/>
    </source>
</evidence>
<evidence type="ECO:0000313" key="9">
    <source>
        <dbReference type="EMBL" id="MBR9652098.1"/>
    </source>
</evidence>
<dbReference type="Proteomes" id="UP001195941">
    <property type="component" value="Unassembled WGS sequence"/>
</dbReference>
<dbReference type="InterPro" id="IPR001789">
    <property type="entry name" value="Sig_transdc_resp-reg_receiver"/>
</dbReference>
<dbReference type="CDD" id="cd00082">
    <property type="entry name" value="HisKA"/>
    <property type="match status" value="1"/>
</dbReference>
<dbReference type="SUPFAM" id="SSF47384">
    <property type="entry name" value="Homodimeric domain of signal transducing histidine kinase"/>
    <property type="match status" value="1"/>
</dbReference>
<name>A0ABS5HU38_9RHOB</name>
<dbReference type="CDD" id="cd16922">
    <property type="entry name" value="HATPase_EvgS-ArcB-TorS-like"/>
    <property type="match status" value="1"/>
</dbReference>
<feature type="transmembrane region" description="Helical" evidence="6">
    <location>
        <begin position="174"/>
        <end position="192"/>
    </location>
</feature>
<dbReference type="PRINTS" id="PR00344">
    <property type="entry name" value="BCTRLSENSOR"/>
</dbReference>
<evidence type="ECO:0000259" key="7">
    <source>
        <dbReference type="PROSITE" id="PS50109"/>
    </source>
</evidence>
<evidence type="ECO:0000256" key="3">
    <source>
        <dbReference type="ARBA" id="ARBA00022553"/>
    </source>
</evidence>
<dbReference type="PROSITE" id="PS50109">
    <property type="entry name" value="HIS_KIN"/>
    <property type="match status" value="1"/>
</dbReference>
<dbReference type="CDD" id="cd17546">
    <property type="entry name" value="REC_hyHK_CKI1_RcsC-like"/>
    <property type="match status" value="1"/>
</dbReference>
<keyword evidence="4" id="KW-0902">Two-component regulatory system</keyword>
<proteinExistence type="predicted"/>
<dbReference type="InterPro" id="IPR005467">
    <property type="entry name" value="His_kinase_dom"/>
</dbReference>
<keyword evidence="6" id="KW-0472">Membrane</keyword>
<dbReference type="SUPFAM" id="SSF52172">
    <property type="entry name" value="CheY-like"/>
    <property type="match status" value="1"/>
</dbReference>
<sequence>MTRFWNARYIVVILLGIAAVAGYATYEYRNGHLSQENSRRVVQIINSARLTFKIDKLSGRAQEAYQNAVLTQNEAGLDEALNYLLGAKGFVNSPYLYRYEELQVVIGHIEESRRLIEEAGLSPSPEQLAELRRRVAQIDRITAQYEQGIYSAYMTEYSKGQTENLKASLGMRTLLVALLVALVVFGVIALFLRAEQVQHNKRVEAEYASKAKSAFLANMSHEIRTPINGIVGMIELLQKTTELNDDQRRMIEVVRDSSYFLMRIIDDILDASKIEAGKLEIERTEFALIEAVEKAAESLALQAQKSNVQFLIVVDADVPDWVEGDPLRLRQILLNLLSNAIKFSNWGETEDKRGFVQLWVDRDSEEGFIRFRVIDHGIGMTDETIRTVFRPFQQAEQSTTRRFGGTGLGLVITRNLIDLMGGELEVKSKVGRGTTFTVRLPFARKDGGAGTARIEGTKLILQMDKPIYNERIARFYEYRGADVIVPNSREELLAAAAEADDEAVLMLALETLEENLDLVDRVIECNPDCNILVLDPTRENPKGLIKKRLYISYRFPMQLTDTVRGIAMLTGRIARDAVNGEAPSAALSAKARMPNPGPVLVVEDNPLNMAVLSRQLELLGVGFETATNGAEGFSKWRENGFDMVLTDCQMPVMDGLEMTRKIRAFEADGGDRKTAIIAISASALKEEAERSFEAGVSDYLTKPVQTAALEQALRKWHRRSGSEPPLDA</sequence>
<dbReference type="EC" id="2.7.13.3" evidence="2"/>
<dbReference type="Gene3D" id="3.40.50.2300">
    <property type="match status" value="1"/>
</dbReference>
<dbReference type="RefSeq" id="WP_212701619.1">
    <property type="nucleotide sequence ID" value="NZ_JADMKU010000012.1"/>
</dbReference>
<accession>A0ABS5HU38</accession>
<dbReference type="InterPro" id="IPR011006">
    <property type="entry name" value="CheY-like_superfamily"/>
</dbReference>
<evidence type="ECO:0000256" key="2">
    <source>
        <dbReference type="ARBA" id="ARBA00012438"/>
    </source>
</evidence>
<dbReference type="SMART" id="SM00388">
    <property type="entry name" value="HisKA"/>
    <property type="match status" value="1"/>
</dbReference>
<feature type="domain" description="Response regulatory" evidence="8">
    <location>
        <begin position="598"/>
        <end position="717"/>
    </location>
</feature>
<dbReference type="SMART" id="SM00387">
    <property type="entry name" value="HATPase_c"/>
    <property type="match status" value="1"/>
</dbReference>
<dbReference type="Pfam" id="PF02518">
    <property type="entry name" value="HATPase_c"/>
    <property type="match status" value="1"/>
</dbReference>
<dbReference type="Pfam" id="PF00512">
    <property type="entry name" value="HisKA"/>
    <property type="match status" value="1"/>
</dbReference>
<protein>
    <recommendedName>
        <fullName evidence="2">histidine kinase</fullName>
        <ecNumber evidence="2">2.7.13.3</ecNumber>
    </recommendedName>
</protein>
<dbReference type="SUPFAM" id="SSF55874">
    <property type="entry name" value="ATPase domain of HSP90 chaperone/DNA topoisomerase II/histidine kinase"/>
    <property type="match status" value="1"/>
</dbReference>
<dbReference type="Pfam" id="PF00072">
    <property type="entry name" value="Response_reg"/>
    <property type="match status" value="1"/>
</dbReference>
<gene>
    <name evidence="9" type="ORF">IT775_13320</name>
</gene>
<keyword evidence="3 5" id="KW-0597">Phosphoprotein</keyword>
<dbReference type="PROSITE" id="PS50110">
    <property type="entry name" value="RESPONSE_REGULATORY"/>
    <property type="match status" value="1"/>
</dbReference>
<feature type="modified residue" description="4-aspartylphosphate" evidence="5">
    <location>
        <position position="647"/>
    </location>
</feature>
<keyword evidence="6" id="KW-0812">Transmembrane</keyword>
<dbReference type="EMBL" id="JADMKU010000012">
    <property type="protein sequence ID" value="MBR9652098.1"/>
    <property type="molecule type" value="Genomic_DNA"/>
</dbReference>
<comment type="catalytic activity">
    <reaction evidence="1">
        <text>ATP + protein L-histidine = ADP + protein N-phospho-L-histidine.</text>
        <dbReference type="EC" id="2.7.13.3"/>
    </reaction>
</comment>
<dbReference type="SMART" id="SM00448">
    <property type="entry name" value="REC"/>
    <property type="match status" value="1"/>
</dbReference>
<reference evidence="9 10" key="1">
    <citation type="journal article" date="2021" name="Arch. Microbiol.">
        <title>Thalassobius aquimarinus sp. nov., isolated from the Sea of Japan seashore.</title>
        <authorList>
            <person name="Kurilenko V.V."/>
            <person name="Romanenko L.A."/>
            <person name="Chernysheva N.Y."/>
            <person name="Velansky P.V."/>
            <person name="Tekutyeva L.A."/>
            <person name="Isaeva M.P."/>
            <person name="Mikhailov V.V."/>
        </authorList>
    </citation>
    <scope>NUCLEOTIDE SEQUENCE [LARGE SCALE GENOMIC DNA]</scope>
    <source>
        <strain evidence="9 10">KMM 8518</strain>
    </source>
</reference>
<dbReference type="Gene3D" id="3.30.565.10">
    <property type="entry name" value="Histidine kinase-like ATPase, C-terminal domain"/>
    <property type="match status" value="1"/>
</dbReference>
<feature type="transmembrane region" description="Helical" evidence="6">
    <location>
        <begin position="6"/>
        <end position="26"/>
    </location>
</feature>
<dbReference type="InterPro" id="IPR004358">
    <property type="entry name" value="Sig_transdc_His_kin-like_C"/>
</dbReference>
<dbReference type="Gene3D" id="1.10.287.130">
    <property type="match status" value="1"/>
</dbReference>
<evidence type="ECO:0000256" key="1">
    <source>
        <dbReference type="ARBA" id="ARBA00000085"/>
    </source>
</evidence>
<evidence type="ECO:0000256" key="6">
    <source>
        <dbReference type="SAM" id="Phobius"/>
    </source>
</evidence>
<evidence type="ECO:0000313" key="10">
    <source>
        <dbReference type="Proteomes" id="UP001195941"/>
    </source>
</evidence>
<keyword evidence="6" id="KW-1133">Transmembrane helix</keyword>
<evidence type="ECO:0000259" key="8">
    <source>
        <dbReference type="PROSITE" id="PS50110"/>
    </source>
</evidence>
<dbReference type="InterPro" id="IPR036097">
    <property type="entry name" value="HisK_dim/P_sf"/>
</dbReference>
<organism evidence="9 10">
    <name type="scientific">Thalassovita aquimarina</name>
    <dbReference type="NCBI Taxonomy" id="2785917"/>
    <lineage>
        <taxon>Bacteria</taxon>
        <taxon>Pseudomonadati</taxon>
        <taxon>Pseudomonadota</taxon>
        <taxon>Alphaproteobacteria</taxon>
        <taxon>Rhodobacterales</taxon>
        <taxon>Roseobacteraceae</taxon>
        <taxon>Thalassovita</taxon>
    </lineage>
</organism>
<dbReference type="InterPro" id="IPR003661">
    <property type="entry name" value="HisK_dim/P_dom"/>
</dbReference>
<comment type="caution">
    <text evidence="9">The sequence shown here is derived from an EMBL/GenBank/DDBJ whole genome shotgun (WGS) entry which is preliminary data.</text>
</comment>
<dbReference type="InterPro" id="IPR036890">
    <property type="entry name" value="HATPase_C_sf"/>
</dbReference>
<dbReference type="PANTHER" id="PTHR45339">
    <property type="entry name" value="HYBRID SIGNAL TRANSDUCTION HISTIDINE KINASE J"/>
    <property type="match status" value="1"/>
</dbReference>
<keyword evidence="10" id="KW-1185">Reference proteome</keyword>
<feature type="domain" description="Histidine kinase" evidence="7">
    <location>
        <begin position="218"/>
        <end position="444"/>
    </location>
</feature>
<dbReference type="PANTHER" id="PTHR45339:SF1">
    <property type="entry name" value="HYBRID SIGNAL TRANSDUCTION HISTIDINE KINASE J"/>
    <property type="match status" value="1"/>
</dbReference>
<evidence type="ECO:0000256" key="4">
    <source>
        <dbReference type="ARBA" id="ARBA00023012"/>
    </source>
</evidence>
<dbReference type="InterPro" id="IPR003594">
    <property type="entry name" value="HATPase_dom"/>
</dbReference>